<reference evidence="2" key="1">
    <citation type="submission" date="2020-09" db="EMBL/GenBank/DDBJ databases">
        <title>The genome sequence of strain Labrenzia suaedae 4C16A.</title>
        <authorList>
            <person name="Liu Y."/>
        </authorList>
    </citation>
    <scope>NUCLEOTIDE SEQUENCE [LARGE SCALE GENOMIC DNA]</scope>
    <source>
        <strain evidence="2">4C16A</strain>
    </source>
</reference>
<protein>
    <submittedName>
        <fullName evidence="1">Uncharacterized protein</fullName>
    </submittedName>
</protein>
<sequence>MTRSMTPSPGTEALKILARTFPSAMAAGALCLVLSGLLYPAGTGAASAGEPQRQWPSSQYKSIEQDALPCTCRYYDKRYDIGESVCLKQAEGRKIAVCTMVINNPSWQVTDTPCPSAGLTPADKRQSGRKLAAVLPQTH</sequence>
<evidence type="ECO:0000313" key="2">
    <source>
        <dbReference type="Proteomes" id="UP000632063"/>
    </source>
</evidence>
<proteinExistence type="predicted"/>
<reference evidence="1 2" key="2">
    <citation type="journal article" date="2021" name="Int. J. Syst. Evol. Microbiol.">
        <title>Roseibium litorale sp. nov., isolated from a tidal flat sediment and proposal for the reclassification of Labrenzia polysiphoniae as Roseibium polysiphoniae comb. nov.</title>
        <authorList>
            <person name="Liu Y."/>
            <person name="Pei T."/>
            <person name="Du J."/>
            <person name="Chao M."/>
            <person name="Deng M.R."/>
            <person name="Zhu H."/>
        </authorList>
    </citation>
    <scope>NUCLEOTIDE SEQUENCE [LARGE SCALE GENOMIC DNA]</scope>
    <source>
        <strain evidence="1 2">4C16A</strain>
    </source>
</reference>
<dbReference type="Proteomes" id="UP000632063">
    <property type="component" value="Unassembled WGS sequence"/>
</dbReference>
<organism evidence="1 2">
    <name type="scientific">Roseibium litorale</name>
    <dbReference type="NCBI Taxonomy" id="2803841"/>
    <lineage>
        <taxon>Bacteria</taxon>
        <taxon>Pseudomonadati</taxon>
        <taxon>Pseudomonadota</taxon>
        <taxon>Alphaproteobacteria</taxon>
        <taxon>Hyphomicrobiales</taxon>
        <taxon>Stappiaceae</taxon>
        <taxon>Roseibium</taxon>
    </lineage>
</organism>
<keyword evidence="2" id="KW-1185">Reference proteome</keyword>
<name>A0ABR9CTH9_9HYPH</name>
<gene>
    <name evidence="1" type="ORF">IG616_21715</name>
</gene>
<evidence type="ECO:0000313" key="1">
    <source>
        <dbReference type="EMBL" id="MBD8894173.1"/>
    </source>
</evidence>
<dbReference type="RefSeq" id="WP_192150874.1">
    <property type="nucleotide sequence ID" value="NZ_JACYXI010000022.1"/>
</dbReference>
<accession>A0ABR9CTH9</accession>
<comment type="caution">
    <text evidence="1">The sequence shown here is derived from an EMBL/GenBank/DDBJ whole genome shotgun (WGS) entry which is preliminary data.</text>
</comment>
<dbReference type="EMBL" id="JACYXI010000022">
    <property type="protein sequence ID" value="MBD8894173.1"/>
    <property type="molecule type" value="Genomic_DNA"/>
</dbReference>